<dbReference type="AlphaFoldDB" id="A0A9W8M064"/>
<name>A0A9W8M064_9FUNG</name>
<evidence type="ECO:0000313" key="3">
    <source>
        <dbReference type="Proteomes" id="UP001139887"/>
    </source>
</evidence>
<accession>A0A9W8M064</accession>
<evidence type="ECO:0000256" key="1">
    <source>
        <dbReference type="SAM" id="MobiDB-lite"/>
    </source>
</evidence>
<protein>
    <submittedName>
        <fullName evidence="2">Uncharacterized protein</fullName>
    </submittedName>
</protein>
<sequence>MESTEPEIFATPSLSKDKDEGFQDAKAMIEVNKSVSSQNIDLLQPPEGYNDLFNRCKQVLRQRPDHDQANTQLKLFLCRLCSLIQTSESMTASELSSAQREMNLKMQELHREDAKLKEAKESLDMALGSVTRNFNCIVATDPDFLATHPGMKDCLQSLVFTYDAASTAQAHHNNAREYLDLAEKRYKAVQAKNEIEQHIKHIKAKVDLNLCLQ</sequence>
<keyword evidence="3" id="KW-1185">Reference proteome</keyword>
<dbReference type="EMBL" id="JANBUW010000024">
    <property type="protein sequence ID" value="KAJ2850752.1"/>
    <property type="molecule type" value="Genomic_DNA"/>
</dbReference>
<gene>
    <name evidence="2" type="ORF">IWW36_001647</name>
</gene>
<evidence type="ECO:0000313" key="2">
    <source>
        <dbReference type="EMBL" id="KAJ2850752.1"/>
    </source>
</evidence>
<feature type="region of interest" description="Disordered" evidence="1">
    <location>
        <begin position="1"/>
        <end position="20"/>
    </location>
</feature>
<organism evidence="2 3">
    <name type="scientific">Coemansia brasiliensis</name>
    <dbReference type="NCBI Taxonomy" id="2650707"/>
    <lineage>
        <taxon>Eukaryota</taxon>
        <taxon>Fungi</taxon>
        <taxon>Fungi incertae sedis</taxon>
        <taxon>Zoopagomycota</taxon>
        <taxon>Kickxellomycotina</taxon>
        <taxon>Kickxellomycetes</taxon>
        <taxon>Kickxellales</taxon>
        <taxon>Kickxellaceae</taxon>
        <taxon>Coemansia</taxon>
    </lineage>
</organism>
<reference evidence="2" key="1">
    <citation type="submission" date="2022-07" db="EMBL/GenBank/DDBJ databases">
        <title>Phylogenomic reconstructions and comparative analyses of Kickxellomycotina fungi.</title>
        <authorList>
            <person name="Reynolds N.K."/>
            <person name="Stajich J.E."/>
            <person name="Barry K."/>
            <person name="Grigoriev I.V."/>
            <person name="Crous P."/>
            <person name="Smith M.E."/>
        </authorList>
    </citation>
    <scope>NUCLEOTIDE SEQUENCE</scope>
    <source>
        <strain evidence="2">NRRL 1566</strain>
    </source>
</reference>
<dbReference type="Proteomes" id="UP001139887">
    <property type="component" value="Unassembled WGS sequence"/>
</dbReference>
<proteinExistence type="predicted"/>
<comment type="caution">
    <text evidence="2">The sequence shown here is derived from an EMBL/GenBank/DDBJ whole genome shotgun (WGS) entry which is preliminary data.</text>
</comment>
<dbReference type="OrthoDB" id="10528321at2759"/>